<feature type="region of interest" description="Disordered" evidence="2">
    <location>
        <begin position="77"/>
        <end position="111"/>
    </location>
</feature>
<dbReference type="InterPro" id="IPR008258">
    <property type="entry name" value="Transglycosylase_SLT_dom_1"/>
</dbReference>
<dbReference type="PANTHER" id="PTHR37423:SF2">
    <property type="entry name" value="MEMBRANE-BOUND LYTIC MUREIN TRANSGLYCOSYLASE C"/>
    <property type="match status" value="1"/>
</dbReference>
<feature type="compositionally biased region" description="Polar residues" evidence="2">
    <location>
        <begin position="83"/>
        <end position="100"/>
    </location>
</feature>
<accession>A0A1G9ZI73</accession>
<comment type="similarity">
    <text evidence="1">Belongs to the transglycosylase Slt family.</text>
</comment>
<evidence type="ECO:0000256" key="1">
    <source>
        <dbReference type="ARBA" id="ARBA00007734"/>
    </source>
</evidence>
<evidence type="ECO:0000313" key="5">
    <source>
        <dbReference type="Proteomes" id="UP000198778"/>
    </source>
</evidence>
<sequence>MDVFSSNIMNNFYQWGVSNFSEENSSPPLPTKISSTGPFQQLLLQQMSLPQQSAETASSPLSSASLSFQQMAAQVMAAKMQEPSASPKENSLPSQAQSVAASPRITGGSEGKYDSLIEETSKKHGVNPALIHAIIKHESNYNANAKSHAGAQGLMQLMPGTARGLGVTNSFDPAQNIDGGTRYIKSMLQKYNGNESMALAAYNAGPGNVDKYGGIPPFKETQAYVPKVMSTFRSNTNFA</sequence>
<evidence type="ECO:0000259" key="3">
    <source>
        <dbReference type="Pfam" id="PF01464"/>
    </source>
</evidence>
<dbReference type="PANTHER" id="PTHR37423">
    <property type="entry name" value="SOLUBLE LYTIC MUREIN TRANSGLYCOSYLASE-RELATED"/>
    <property type="match status" value="1"/>
</dbReference>
<evidence type="ECO:0000256" key="2">
    <source>
        <dbReference type="SAM" id="MobiDB-lite"/>
    </source>
</evidence>
<dbReference type="PROSITE" id="PS00922">
    <property type="entry name" value="TRANSGLYCOSYLASE"/>
    <property type="match status" value="1"/>
</dbReference>
<dbReference type="GO" id="GO:0000270">
    <property type="term" value="P:peptidoglycan metabolic process"/>
    <property type="evidence" value="ECO:0007669"/>
    <property type="project" value="InterPro"/>
</dbReference>
<dbReference type="Proteomes" id="UP000198778">
    <property type="component" value="Unassembled WGS sequence"/>
</dbReference>
<dbReference type="Gene3D" id="1.10.530.10">
    <property type="match status" value="1"/>
</dbReference>
<evidence type="ECO:0000313" key="4">
    <source>
        <dbReference type="EMBL" id="SDN20236.1"/>
    </source>
</evidence>
<dbReference type="GO" id="GO:0016020">
    <property type="term" value="C:membrane"/>
    <property type="evidence" value="ECO:0007669"/>
    <property type="project" value="InterPro"/>
</dbReference>
<dbReference type="STRING" id="745820.SAMN04488053_10189"/>
<dbReference type="EMBL" id="FNIL01000001">
    <property type="protein sequence ID" value="SDN20236.1"/>
    <property type="molecule type" value="Genomic_DNA"/>
</dbReference>
<feature type="domain" description="Transglycosylase SLT" evidence="3">
    <location>
        <begin position="116"/>
        <end position="223"/>
    </location>
</feature>
<dbReference type="Pfam" id="PF01464">
    <property type="entry name" value="SLT"/>
    <property type="match status" value="1"/>
</dbReference>
<keyword evidence="5" id="KW-1185">Reference proteome</keyword>
<dbReference type="CDD" id="cd00254">
    <property type="entry name" value="LT-like"/>
    <property type="match status" value="1"/>
</dbReference>
<protein>
    <submittedName>
        <fullName evidence="4">Transglycosylase SLT domain-containing protein</fullName>
    </submittedName>
</protein>
<gene>
    <name evidence="4" type="ORF">SAMN04488053_10189</name>
</gene>
<dbReference type="RefSeq" id="WP_244516610.1">
    <property type="nucleotide sequence ID" value="NZ_FNIL01000001.1"/>
</dbReference>
<dbReference type="GO" id="GO:0008933">
    <property type="term" value="F:peptidoglycan lytic transglycosylase activity"/>
    <property type="evidence" value="ECO:0007669"/>
    <property type="project" value="InterPro"/>
</dbReference>
<proteinExistence type="inferred from homology"/>
<dbReference type="SUPFAM" id="SSF53955">
    <property type="entry name" value="Lysozyme-like"/>
    <property type="match status" value="1"/>
</dbReference>
<dbReference type="InterPro" id="IPR000189">
    <property type="entry name" value="Transglyc_AS"/>
</dbReference>
<organism evidence="4 5">
    <name type="scientific">Alkalicoccus daliensis</name>
    <dbReference type="NCBI Taxonomy" id="745820"/>
    <lineage>
        <taxon>Bacteria</taxon>
        <taxon>Bacillati</taxon>
        <taxon>Bacillota</taxon>
        <taxon>Bacilli</taxon>
        <taxon>Bacillales</taxon>
        <taxon>Bacillaceae</taxon>
        <taxon>Alkalicoccus</taxon>
    </lineage>
</organism>
<dbReference type="InterPro" id="IPR023346">
    <property type="entry name" value="Lysozyme-like_dom_sf"/>
</dbReference>
<dbReference type="AlphaFoldDB" id="A0A1G9ZI73"/>
<name>A0A1G9ZI73_9BACI</name>
<reference evidence="5" key="1">
    <citation type="submission" date="2016-10" db="EMBL/GenBank/DDBJ databases">
        <authorList>
            <person name="Varghese N."/>
            <person name="Submissions S."/>
        </authorList>
    </citation>
    <scope>NUCLEOTIDE SEQUENCE [LARGE SCALE GENOMIC DNA]</scope>
    <source>
        <strain evidence="5">CGMCC 1.10369</strain>
    </source>
</reference>